<keyword evidence="13" id="KW-1185">Reference proteome</keyword>
<evidence type="ECO:0000313" key="13">
    <source>
        <dbReference type="Proteomes" id="UP000027920"/>
    </source>
</evidence>
<dbReference type="Pfam" id="PF22666">
    <property type="entry name" value="Glyco_hydro_2_N2"/>
    <property type="match status" value="1"/>
</dbReference>
<evidence type="ECO:0000256" key="1">
    <source>
        <dbReference type="ARBA" id="ARBA00007401"/>
    </source>
</evidence>
<evidence type="ECO:0000259" key="9">
    <source>
        <dbReference type="Pfam" id="PF17786"/>
    </source>
</evidence>
<evidence type="ECO:0000259" key="8">
    <source>
        <dbReference type="Pfam" id="PF00703"/>
    </source>
</evidence>
<dbReference type="VEuPathDB" id="FungiDB:A1O9_07567"/>
<dbReference type="InterPro" id="IPR043534">
    <property type="entry name" value="EBDG/EBM"/>
</dbReference>
<dbReference type="STRING" id="1182545.A0A072P8A2"/>
<feature type="domain" description="Beta-mannosidase-like galactose-binding" evidence="11">
    <location>
        <begin position="51"/>
        <end position="179"/>
    </location>
</feature>
<protein>
    <submittedName>
        <fullName evidence="12">Uncharacterized protein</fullName>
    </submittedName>
</protein>
<dbReference type="AlphaFoldDB" id="A0A072P8A2"/>
<organism evidence="12 13">
    <name type="scientific">Exophiala aquamarina CBS 119918</name>
    <dbReference type="NCBI Taxonomy" id="1182545"/>
    <lineage>
        <taxon>Eukaryota</taxon>
        <taxon>Fungi</taxon>
        <taxon>Dikarya</taxon>
        <taxon>Ascomycota</taxon>
        <taxon>Pezizomycotina</taxon>
        <taxon>Eurotiomycetes</taxon>
        <taxon>Chaetothyriomycetidae</taxon>
        <taxon>Chaetothyriales</taxon>
        <taxon>Herpotrichiellaceae</taxon>
        <taxon>Exophiala</taxon>
    </lineage>
</organism>
<evidence type="ECO:0000313" key="12">
    <source>
        <dbReference type="EMBL" id="KEF55987.1"/>
    </source>
</evidence>
<evidence type="ECO:0000256" key="4">
    <source>
        <dbReference type="ARBA" id="ARBA00023295"/>
    </source>
</evidence>
<dbReference type="GO" id="GO:0004553">
    <property type="term" value="F:hydrolase activity, hydrolyzing O-glycosyl compounds"/>
    <property type="evidence" value="ECO:0007669"/>
    <property type="project" value="InterPro"/>
</dbReference>
<dbReference type="InterPro" id="IPR036156">
    <property type="entry name" value="Beta-gal/glucu_dom_sf"/>
</dbReference>
<sequence length="841" mass="92063">MWTSHLLAGVVAASLVPTLSVAASSSTNILTAAGDQAVIPGWYMQSSQNANGNYSNLSLGGVNISSWYRVEARGSVFAGLLNNNVYNDSFLFFSDNLDTAVDYSEFQVPWLFREEFSLSPQAGQHYFLQTNGITSRADIYLNGVQIASNETQVGAYGGKRYEITEAISAGNNAILIVAYPTNYLRDFAMGYVDWNPYPPDNGTGVWRYVELAQSDQVSLSTPRIKTDFEYTWKQSVLVTVRADVSNNGNQPVNATITATINDPDGSGALTIAQTVSLLPGQVKTVSISSDLPNPQIWWPASWGSQPLYSVSVNAAISGNVSDVSGPRKFGIRHVSSYVSSHNDTAFIVNGHPFLVMGAGYTSDVFYRFDPNRTRAQFERVLDMGLNTVRLEGKQEHPEMYAIADELGLMIMAGWECCDKWEGWDYNDEADGVLWGDADYSTANTSMLHEAAMMQTHPSMLAFLVGSDFWPDDRAVKIYVDALGKLDWPNPIIASAAKRGYPEILGPSGMKMDGPYDWVPPNYWYGDDLGAAFGFGSELGAGVGTPEMVSLKKFLSEQDLEDLWTAPDMGLYHMSTSQSSFYDRSIYNGGLYNRYGDPTSLEDYVLKAQLSDYEATRAQFEAYVAYKGNTRPSTGLIYWMLQGAWPNLHWQLFDYYEQPMGSYYGVKVATRPEHVVYDYGHGTVWVTSNSLNSSGTRTVTIDLISLNGTNITTDSTTLGEAVPNGSTEVSEIGGLDSLEDVALLKLTLLDADNSTLSRNVYWLPTQNDVMNWTNSSWYHTPVVEYANLTGLFAMDSANVTTTASSPGSSNSSSTAGSGTTGTAVTLENTSDVPAVFIRLVLV</sequence>
<dbReference type="Pfam" id="PF17786">
    <property type="entry name" value="Mannosidase_ig"/>
    <property type="match status" value="1"/>
</dbReference>
<keyword evidence="5" id="KW-0624">Polysaccharide degradation</keyword>
<keyword evidence="4" id="KW-0326">Glycosidase</keyword>
<feature type="region of interest" description="Disordered" evidence="6">
    <location>
        <begin position="801"/>
        <end position="823"/>
    </location>
</feature>
<feature type="chain" id="PRO_5001681383" evidence="7">
    <location>
        <begin position="23"/>
        <end position="841"/>
    </location>
</feature>
<feature type="domain" description="Glycoside hydrolase family 2 immunoglobulin-like beta-sandwich" evidence="8">
    <location>
        <begin position="219"/>
        <end position="332"/>
    </location>
</feature>
<dbReference type="InterPro" id="IPR041351">
    <property type="entry name" value="Ig_GlcNase"/>
</dbReference>
<dbReference type="SUPFAM" id="SSF49303">
    <property type="entry name" value="beta-Galactosidase/glucuronidase domain"/>
    <property type="match status" value="3"/>
</dbReference>
<keyword evidence="7" id="KW-0732">Signal</keyword>
<evidence type="ECO:0000256" key="6">
    <source>
        <dbReference type="SAM" id="MobiDB-lite"/>
    </source>
</evidence>
<evidence type="ECO:0000259" key="11">
    <source>
        <dbReference type="Pfam" id="PF22666"/>
    </source>
</evidence>
<proteinExistence type="inferred from homology"/>
<dbReference type="PANTHER" id="PTHR43536:SF1">
    <property type="entry name" value="MANNOSYLGLYCOPROTEIN ENDO-BETA-MANNOSIDASE"/>
    <property type="match status" value="1"/>
</dbReference>
<dbReference type="PANTHER" id="PTHR43536">
    <property type="entry name" value="MANNOSYLGLYCOPROTEIN ENDO-BETA-MANNOSIDASE"/>
    <property type="match status" value="1"/>
</dbReference>
<dbReference type="OrthoDB" id="408532at2759"/>
<dbReference type="Gene3D" id="2.60.120.260">
    <property type="entry name" value="Galactose-binding domain-like"/>
    <property type="match status" value="1"/>
</dbReference>
<dbReference type="InterPro" id="IPR017853">
    <property type="entry name" value="GH"/>
</dbReference>
<dbReference type="GeneID" id="25282481"/>
<gene>
    <name evidence="12" type="ORF">A1O9_07567</name>
</gene>
<dbReference type="Gene3D" id="3.20.20.80">
    <property type="entry name" value="Glycosidases"/>
    <property type="match status" value="1"/>
</dbReference>
<dbReference type="InterPro" id="IPR006102">
    <property type="entry name" value="Ig-like_GH2"/>
</dbReference>
<reference evidence="12 13" key="1">
    <citation type="submission" date="2013-03" db="EMBL/GenBank/DDBJ databases">
        <title>The Genome Sequence of Exophiala aquamarina CBS 119918.</title>
        <authorList>
            <consortium name="The Broad Institute Genomics Platform"/>
            <person name="Cuomo C."/>
            <person name="de Hoog S."/>
            <person name="Gorbushina A."/>
            <person name="Walker B."/>
            <person name="Young S.K."/>
            <person name="Zeng Q."/>
            <person name="Gargeya S."/>
            <person name="Fitzgerald M."/>
            <person name="Haas B."/>
            <person name="Abouelleil A."/>
            <person name="Allen A.W."/>
            <person name="Alvarado L."/>
            <person name="Arachchi H.M."/>
            <person name="Berlin A.M."/>
            <person name="Chapman S.B."/>
            <person name="Gainer-Dewar J."/>
            <person name="Goldberg J."/>
            <person name="Griggs A."/>
            <person name="Gujja S."/>
            <person name="Hansen M."/>
            <person name="Howarth C."/>
            <person name="Imamovic A."/>
            <person name="Ireland A."/>
            <person name="Larimer J."/>
            <person name="McCowan C."/>
            <person name="Murphy C."/>
            <person name="Pearson M."/>
            <person name="Poon T.W."/>
            <person name="Priest M."/>
            <person name="Roberts A."/>
            <person name="Saif S."/>
            <person name="Shea T."/>
            <person name="Sisk P."/>
            <person name="Sykes S."/>
            <person name="Wortman J."/>
            <person name="Nusbaum C."/>
            <person name="Birren B."/>
        </authorList>
    </citation>
    <scope>NUCLEOTIDE SEQUENCE [LARGE SCALE GENOMIC DNA]</scope>
    <source>
        <strain evidence="12 13">CBS 119918</strain>
    </source>
</reference>
<dbReference type="InterPro" id="IPR041447">
    <property type="entry name" value="Mannosidase_ig"/>
</dbReference>
<evidence type="ECO:0000259" key="10">
    <source>
        <dbReference type="Pfam" id="PF18368"/>
    </source>
</evidence>
<dbReference type="Gene3D" id="2.60.40.10">
    <property type="entry name" value="Immunoglobulins"/>
    <property type="match status" value="2"/>
</dbReference>
<dbReference type="InterPro" id="IPR013783">
    <property type="entry name" value="Ig-like_fold"/>
</dbReference>
<feature type="domain" description="Exo-beta-D-glucosaminidase Ig-fold" evidence="10">
    <location>
        <begin position="776"/>
        <end position="841"/>
    </location>
</feature>
<accession>A0A072P8A2</accession>
<dbReference type="SUPFAM" id="SSF51445">
    <property type="entry name" value="(Trans)glycosidases"/>
    <property type="match status" value="1"/>
</dbReference>
<comment type="similarity">
    <text evidence="1">Belongs to the glycosyl hydrolase 2 family.</text>
</comment>
<feature type="domain" description="Mannosidase Ig/CBM-like" evidence="9">
    <location>
        <begin position="683"/>
        <end position="762"/>
    </location>
</feature>
<keyword evidence="3" id="KW-0119">Carbohydrate metabolism</keyword>
<dbReference type="InterPro" id="IPR008979">
    <property type="entry name" value="Galactose-bd-like_sf"/>
</dbReference>
<evidence type="ECO:0000256" key="2">
    <source>
        <dbReference type="ARBA" id="ARBA00022801"/>
    </source>
</evidence>
<dbReference type="SUPFAM" id="SSF49785">
    <property type="entry name" value="Galactose-binding domain-like"/>
    <property type="match status" value="1"/>
</dbReference>
<dbReference type="GO" id="GO:0000272">
    <property type="term" value="P:polysaccharide catabolic process"/>
    <property type="evidence" value="ECO:0007669"/>
    <property type="project" value="UniProtKB-KW"/>
</dbReference>
<dbReference type="HOGENOM" id="CLU_005015_2_4_1"/>
<dbReference type="Pfam" id="PF00703">
    <property type="entry name" value="Glyco_hydro_2"/>
    <property type="match status" value="1"/>
</dbReference>
<evidence type="ECO:0000256" key="5">
    <source>
        <dbReference type="ARBA" id="ARBA00023326"/>
    </source>
</evidence>
<evidence type="ECO:0000256" key="3">
    <source>
        <dbReference type="ARBA" id="ARBA00023277"/>
    </source>
</evidence>
<dbReference type="EMBL" id="AMGV01000006">
    <property type="protein sequence ID" value="KEF55987.1"/>
    <property type="molecule type" value="Genomic_DNA"/>
</dbReference>
<name>A0A072P8A2_9EURO</name>
<dbReference type="Pfam" id="PF18368">
    <property type="entry name" value="Ig_GlcNase"/>
    <property type="match status" value="1"/>
</dbReference>
<keyword evidence="2" id="KW-0378">Hydrolase</keyword>
<dbReference type="Proteomes" id="UP000027920">
    <property type="component" value="Unassembled WGS sequence"/>
</dbReference>
<dbReference type="RefSeq" id="XP_013258577.1">
    <property type="nucleotide sequence ID" value="XM_013403123.1"/>
</dbReference>
<comment type="caution">
    <text evidence="12">The sequence shown here is derived from an EMBL/GenBank/DDBJ whole genome shotgun (WGS) entry which is preliminary data.</text>
</comment>
<evidence type="ECO:0000256" key="7">
    <source>
        <dbReference type="SAM" id="SignalP"/>
    </source>
</evidence>
<feature type="signal peptide" evidence="7">
    <location>
        <begin position="1"/>
        <end position="22"/>
    </location>
</feature>
<dbReference type="InterPro" id="IPR054593">
    <property type="entry name" value="Beta-mannosidase-like_N2"/>
</dbReference>